<keyword evidence="1" id="KW-0472">Membrane</keyword>
<evidence type="ECO:0000313" key="3">
    <source>
        <dbReference type="EMBL" id="NSX56142.1"/>
    </source>
</evidence>
<dbReference type="RefSeq" id="WP_174139295.1">
    <property type="nucleotide sequence ID" value="NZ_JABUFE010000010.1"/>
</dbReference>
<reference evidence="3 4" key="1">
    <citation type="submission" date="2020-06" db="EMBL/GenBank/DDBJ databases">
        <title>Sulfitobacter algicola sp. nov., isolated from green algae.</title>
        <authorList>
            <person name="Wang C."/>
        </authorList>
    </citation>
    <scope>NUCLEOTIDE SEQUENCE [LARGE SCALE GENOMIC DNA]</scope>
    <source>
        <strain evidence="3 4">1151</strain>
    </source>
</reference>
<dbReference type="CDD" id="cd00757">
    <property type="entry name" value="ThiF_MoeB_HesA_family"/>
    <property type="match status" value="1"/>
</dbReference>
<dbReference type="Pfam" id="PF00899">
    <property type="entry name" value="ThiF"/>
    <property type="match status" value="1"/>
</dbReference>
<dbReference type="PANTHER" id="PTHR10953:SF102">
    <property type="entry name" value="ADENYLYLTRANSFERASE AND SULFURTRANSFERASE MOCS3"/>
    <property type="match status" value="1"/>
</dbReference>
<name>A0ABX2IT95_9RHOB</name>
<sequence>MIFVFIMAGVLWGMGALMKTPHQARWIMIGLLFTAVMALQVVLPDGHPIRQGTGGSPAMWLLLGALTGLILLYRKGLMWIRARTNPVSADPPPKTELFAKVELERYARHIVLREIGGLGQKQLKEAKVLVIGAGGLGAPALMYLSAAGIGTIGVIDDDTVENTNLQRQIIHRDAGIGMPKVFSAEVAMKAQNPFTNVRPYNRRLTKDIAQDLIADYDIVLDGTDNFDTRCLVNRTCVALGKPLIGAALTQWEGQISTYNATVGPCYQCIFPKAPDPSLAPSCAEAGVLGPLPGVLGTMMAVETIKEITGAGEGLTGQMLIYDALYADTRKIKLKKQPDCPVCGKT</sequence>
<keyword evidence="1" id="KW-1133">Transmembrane helix</keyword>
<feature type="transmembrane region" description="Helical" evidence="1">
    <location>
        <begin position="24"/>
        <end position="43"/>
    </location>
</feature>
<proteinExistence type="predicted"/>
<dbReference type="Gene3D" id="3.40.50.720">
    <property type="entry name" value="NAD(P)-binding Rossmann-like Domain"/>
    <property type="match status" value="1"/>
</dbReference>
<feature type="domain" description="THIF-type NAD/FAD binding fold" evidence="2">
    <location>
        <begin position="106"/>
        <end position="341"/>
    </location>
</feature>
<dbReference type="InterPro" id="IPR045886">
    <property type="entry name" value="ThiF/MoeB/HesA"/>
</dbReference>
<comment type="caution">
    <text evidence="3">The sequence shown here is derived from an EMBL/GenBank/DDBJ whole genome shotgun (WGS) entry which is preliminary data.</text>
</comment>
<evidence type="ECO:0000259" key="2">
    <source>
        <dbReference type="Pfam" id="PF00899"/>
    </source>
</evidence>
<dbReference type="PANTHER" id="PTHR10953">
    <property type="entry name" value="UBIQUITIN-ACTIVATING ENZYME E1"/>
    <property type="match status" value="1"/>
</dbReference>
<accession>A0ABX2IT95</accession>
<evidence type="ECO:0000256" key="1">
    <source>
        <dbReference type="SAM" id="Phobius"/>
    </source>
</evidence>
<dbReference type="EMBL" id="JABUFE010000010">
    <property type="protein sequence ID" value="NSX56142.1"/>
    <property type="molecule type" value="Genomic_DNA"/>
</dbReference>
<gene>
    <name evidence="3" type="ORF">HRQ87_15210</name>
</gene>
<keyword evidence="1" id="KW-0812">Transmembrane</keyword>
<dbReference type="NCBIfam" id="NF004281">
    <property type="entry name" value="PRK05690.1"/>
    <property type="match status" value="1"/>
</dbReference>
<feature type="transmembrane region" description="Helical" evidence="1">
    <location>
        <begin position="128"/>
        <end position="155"/>
    </location>
</feature>
<dbReference type="Proteomes" id="UP000777935">
    <property type="component" value="Unassembled WGS sequence"/>
</dbReference>
<protein>
    <submittedName>
        <fullName evidence="3">HesA/MoeB/ThiF family protein</fullName>
    </submittedName>
</protein>
<keyword evidence="4" id="KW-1185">Reference proteome</keyword>
<feature type="transmembrane region" description="Helical" evidence="1">
    <location>
        <begin position="55"/>
        <end position="73"/>
    </location>
</feature>
<dbReference type="SUPFAM" id="SSF69572">
    <property type="entry name" value="Activating enzymes of the ubiquitin-like proteins"/>
    <property type="match status" value="1"/>
</dbReference>
<dbReference type="InterPro" id="IPR035985">
    <property type="entry name" value="Ubiquitin-activating_enz"/>
</dbReference>
<dbReference type="InterPro" id="IPR000594">
    <property type="entry name" value="ThiF_NAD_FAD-bd"/>
</dbReference>
<evidence type="ECO:0000313" key="4">
    <source>
        <dbReference type="Proteomes" id="UP000777935"/>
    </source>
</evidence>
<organism evidence="3 4">
    <name type="scientific">Parasulfitobacter algicola</name>
    <dbReference type="NCBI Taxonomy" id="2614809"/>
    <lineage>
        <taxon>Bacteria</taxon>
        <taxon>Pseudomonadati</taxon>
        <taxon>Pseudomonadota</taxon>
        <taxon>Alphaproteobacteria</taxon>
        <taxon>Rhodobacterales</taxon>
        <taxon>Roseobacteraceae</taxon>
        <taxon>Parasulfitobacter</taxon>
    </lineage>
</organism>